<reference evidence="1 2" key="1">
    <citation type="journal article" date="2019" name="Int. J. Syst. Evol. Microbiol.">
        <title>The Global Catalogue of Microorganisms (GCM) 10K type strain sequencing project: providing services to taxonomists for standard genome sequencing and annotation.</title>
        <authorList>
            <consortium name="The Broad Institute Genomics Platform"/>
            <consortium name="The Broad Institute Genome Sequencing Center for Infectious Disease"/>
            <person name="Wu L."/>
            <person name="Ma J."/>
        </authorList>
    </citation>
    <scope>NUCLEOTIDE SEQUENCE [LARGE SCALE GENOMIC DNA]</scope>
    <source>
        <strain evidence="1 2">JCM 13850</strain>
    </source>
</reference>
<dbReference type="SUPFAM" id="SSF52467">
    <property type="entry name" value="DHS-like NAD/FAD-binding domain"/>
    <property type="match status" value="1"/>
</dbReference>
<dbReference type="Pfam" id="PF13289">
    <property type="entry name" value="SIR2_2"/>
    <property type="match status" value="1"/>
</dbReference>
<dbReference type="RefSeq" id="WP_344276482.1">
    <property type="nucleotide sequence ID" value="NZ_BAAAMR010000075.1"/>
</dbReference>
<evidence type="ECO:0000313" key="1">
    <source>
        <dbReference type="EMBL" id="GAA2157151.1"/>
    </source>
</evidence>
<gene>
    <name evidence="1" type="ORF">GCM10009727_66790</name>
</gene>
<organism evidence="1 2">
    <name type="scientific">Actinomadura napierensis</name>
    <dbReference type="NCBI Taxonomy" id="267854"/>
    <lineage>
        <taxon>Bacteria</taxon>
        <taxon>Bacillati</taxon>
        <taxon>Actinomycetota</taxon>
        <taxon>Actinomycetes</taxon>
        <taxon>Streptosporangiales</taxon>
        <taxon>Thermomonosporaceae</taxon>
        <taxon>Actinomadura</taxon>
    </lineage>
</organism>
<evidence type="ECO:0008006" key="3">
    <source>
        <dbReference type="Google" id="ProtNLM"/>
    </source>
</evidence>
<dbReference type="EMBL" id="BAAAMR010000075">
    <property type="protein sequence ID" value="GAA2157151.1"/>
    <property type="molecule type" value="Genomic_DNA"/>
</dbReference>
<dbReference type="InterPro" id="IPR029035">
    <property type="entry name" value="DHS-like_NAD/FAD-binding_dom"/>
</dbReference>
<name>A0ABN3AAN0_9ACTN</name>
<keyword evidence="2" id="KW-1185">Reference proteome</keyword>
<comment type="caution">
    <text evidence="1">The sequence shown here is derived from an EMBL/GenBank/DDBJ whole genome shotgun (WGS) entry which is preliminary data.</text>
</comment>
<accession>A0ABN3AAN0</accession>
<proteinExistence type="predicted"/>
<dbReference type="Proteomes" id="UP001501020">
    <property type="component" value="Unassembled WGS sequence"/>
</dbReference>
<evidence type="ECO:0000313" key="2">
    <source>
        <dbReference type="Proteomes" id="UP001501020"/>
    </source>
</evidence>
<sequence>MAESWTAELIEQRYTSLVDELRNGDITLFAGSRLSEALGVPGLDKLTEQLAQELGLTETSSPIDIAQHYVEAHAQGRYLLNTHVVRQLKKAESGFAMSHALIKELPFRAILTTNFDQLIETTLSLDPKRPHKIVISDDDLAYLSGSQLPVVKINGCVSMPKSLVLTRGDFESYTDTRPALTNYLKNLLATSTLLFVGASLQDPAFASFNAEVLRKLGPHRRAFYSVVPQASDAEIRDSRTRGIELINLKTSQKHANDETTKFLESLVRLVRGKKSKENTNPTNTAVTFQSAKPALQLEPLYQSLLISRLGTGLSLQVNADHVDTVHHYKLLERIDLLDYNSGNFVSLRRLRGVNASDRLSSHVIYAESSERKLRFDQTDVRAFDTQTQMQLMVEPLNGDNQMMFTHAYRMYFPRPLSPGEEFDIVHRITLPGELEVLSPKNEIMSVSLSRISRGLDALSFTVSLNFRPRTVEVECLDHRGTRVACKGQPPKTGAYVRDTWYKQVLDINWTSEPVAVSWKCEHPDSSLYVINYRA</sequence>
<protein>
    <recommendedName>
        <fullName evidence="3">SIR2-like domain-containing protein</fullName>
    </recommendedName>
</protein>